<reference evidence="2" key="1">
    <citation type="submission" date="2021-01" db="EMBL/GenBank/DDBJ databases">
        <title>Whole genome shotgun sequence of Cellulomonas pakistanensis NBRC 110800.</title>
        <authorList>
            <person name="Komaki H."/>
            <person name="Tamura T."/>
        </authorList>
    </citation>
    <scope>NUCLEOTIDE SEQUENCE</scope>
    <source>
        <strain evidence="2">NBRC 110800</strain>
    </source>
</reference>
<evidence type="ECO:0000256" key="1">
    <source>
        <dbReference type="SAM" id="MobiDB-lite"/>
    </source>
</evidence>
<organism evidence="2 3">
    <name type="scientific">Cellulomonas pakistanensis</name>
    <dbReference type="NCBI Taxonomy" id="992287"/>
    <lineage>
        <taxon>Bacteria</taxon>
        <taxon>Bacillati</taxon>
        <taxon>Actinomycetota</taxon>
        <taxon>Actinomycetes</taxon>
        <taxon>Micrococcales</taxon>
        <taxon>Cellulomonadaceae</taxon>
        <taxon>Cellulomonas</taxon>
    </lineage>
</organism>
<feature type="compositionally biased region" description="Low complexity" evidence="1">
    <location>
        <begin position="73"/>
        <end position="88"/>
    </location>
</feature>
<proteinExistence type="predicted"/>
<feature type="compositionally biased region" description="Low complexity" evidence="1">
    <location>
        <begin position="17"/>
        <end position="27"/>
    </location>
</feature>
<accession>A0A919U7G2</accession>
<dbReference type="EMBL" id="BONO01000017">
    <property type="protein sequence ID" value="GIG36957.1"/>
    <property type="molecule type" value="Genomic_DNA"/>
</dbReference>
<protein>
    <submittedName>
        <fullName evidence="2">Uncharacterized protein</fullName>
    </submittedName>
</protein>
<dbReference type="AlphaFoldDB" id="A0A919U7G2"/>
<keyword evidence="3" id="KW-1185">Reference proteome</keyword>
<feature type="region of interest" description="Disordered" evidence="1">
    <location>
        <begin position="1"/>
        <end position="88"/>
    </location>
</feature>
<sequence>MRSGGRPVTGGRLSGQRARPIPARAAPGGKPDARALAYAGPAADLSVRAGTGRVLARGPEKGREETPARRRTTSPGGPRARPPGRLGV</sequence>
<dbReference type="Proteomes" id="UP000642125">
    <property type="component" value="Unassembled WGS sequence"/>
</dbReference>
<gene>
    <name evidence="2" type="ORF">Cpa01nite_23380</name>
</gene>
<feature type="compositionally biased region" description="Basic and acidic residues" evidence="1">
    <location>
        <begin position="58"/>
        <end position="68"/>
    </location>
</feature>
<comment type="caution">
    <text evidence="2">The sequence shown here is derived from an EMBL/GenBank/DDBJ whole genome shotgun (WGS) entry which is preliminary data.</text>
</comment>
<name>A0A919U7G2_9CELL</name>
<evidence type="ECO:0000313" key="3">
    <source>
        <dbReference type="Proteomes" id="UP000642125"/>
    </source>
</evidence>
<evidence type="ECO:0000313" key="2">
    <source>
        <dbReference type="EMBL" id="GIG36957.1"/>
    </source>
</evidence>